<accession>R7T0I4</accession>
<dbReference type="InterPro" id="IPR041078">
    <property type="entry name" value="Plavaka"/>
</dbReference>
<dbReference type="HOGENOM" id="CLU_006344_14_0_1"/>
<dbReference type="KEGG" id="dsq:DICSQDRAFT_146998"/>
<dbReference type="RefSeq" id="XP_007365600.1">
    <property type="nucleotide sequence ID" value="XM_007365538.1"/>
</dbReference>
<organism evidence="1 2">
    <name type="scientific">Dichomitus squalens (strain LYAD-421)</name>
    <name type="common">Western red white-rot fungus</name>
    <dbReference type="NCBI Taxonomy" id="732165"/>
    <lineage>
        <taxon>Eukaryota</taxon>
        <taxon>Fungi</taxon>
        <taxon>Dikarya</taxon>
        <taxon>Basidiomycota</taxon>
        <taxon>Agaricomycotina</taxon>
        <taxon>Agaricomycetes</taxon>
        <taxon>Polyporales</taxon>
        <taxon>Polyporaceae</taxon>
        <taxon>Dichomitus</taxon>
    </lineage>
</organism>
<protein>
    <submittedName>
        <fullName evidence="1">Uncharacterized protein</fullName>
    </submittedName>
</protein>
<dbReference type="Pfam" id="PF18759">
    <property type="entry name" value="Plavaka"/>
    <property type="match status" value="1"/>
</dbReference>
<dbReference type="OrthoDB" id="3199698at2759"/>
<dbReference type="GeneID" id="18836625"/>
<sequence length="384" mass="44150">MPPPISDDIHDFTLFEDRPSFEFAELLFEKMRSSSGDIDQLLRILSAKRVMKTDGQESSNGFFPSTDTMYQTIDNINFDAHWMHEEYEFHYRVIDQVLVNTAGNADFEGYIPFEEFPSENNRRFSNLMSAQFTWKQADKIAEDPATHGAMLVPLILGADKTTVSVATGHQEFHPVYASAGNLSNSMRRAHGEGVIPIAFLPIPKTVRQHSDSAAFRTFKKQLYHDALAYVLAPLRPWMTTSRVMCCPDGHYRRAIFELGPFIADYPEQVYVSGVVSKWCPKCRARPTDLENEGPPRFREHTECLMETFDTLTLWDVFGLDRNIVPFTYRFPCADIHELLSPDLLHQLIKGTFKDHLVEWVTQYIHLTAENEAEAKRIMDNIDQR</sequence>
<reference evidence="1 2" key="1">
    <citation type="journal article" date="2012" name="Science">
        <title>The Paleozoic origin of enzymatic lignin decomposition reconstructed from 31 fungal genomes.</title>
        <authorList>
            <person name="Floudas D."/>
            <person name="Binder M."/>
            <person name="Riley R."/>
            <person name="Barry K."/>
            <person name="Blanchette R.A."/>
            <person name="Henrissat B."/>
            <person name="Martinez A.T."/>
            <person name="Otillar R."/>
            <person name="Spatafora J.W."/>
            <person name="Yadav J.S."/>
            <person name="Aerts A."/>
            <person name="Benoit I."/>
            <person name="Boyd A."/>
            <person name="Carlson A."/>
            <person name="Copeland A."/>
            <person name="Coutinho P.M."/>
            <person name="de Vries R.P."/>
            <person name="Ferreira P."/>
            <person name="Findley K."/>
            <person name="Foster B."/>
            <person name="Gaskell J."/>
            <person name="Glotzer D."/>
            <person name="Gorecki P."/>
            <person name="Heitman J."/>
            <person name="Hesse C."/>
            <person name="Hori C."/>
            <person name="Igarashi K."/>
            <person name="Jurgens J.A."/>
            <person name="Kallen N."/>
            <person name="Kersten P."/>
            <person name="Kohler A."/>
            <person name="Kuees U."/>
            <person name="Kumar T.K.A."/>
            <person name="Kuo A."/>
            <person name="LaButti K."/>
            <person name="Larrondo L.F."/>
            <person name="Lindquist E."/>
            <person name="Ling A."/>
            <person name="Lombard V."/>
            <person name="Lucas S."/>
            <person name="Lundell T."/>
            <person name="Martin R."/>
            <person name="McLaughlin D.J."/>
            <person name="Morgenstern I."/>
            <person name="Morin E."/>
            <person name="Murat C."/>
            <person name="Nagy L.G."/>
            <person name="Nolan M."/>
            <person name="Ohm R.A."/>
            <person name="Patyshakuliyeva A."/>
            <person name="Rokas A."/>
            <person name="Ruiz-Duenas F.J."/>
            <person name="Sabat G."/>
            <person name="Salamov A."/>
            <person name="Samejima M."/>
            <person name="Schmutz J."/>
            <person name="Slot J.C."/>
            <person name="St John F."/>
            <person name="Stenlid J."/>
            <person name="Sun H."/>
            <person name="Sun S."/>
            <person name="Syed K."/>
            <person name="Tsang A."/>
            <person name="Wiebenga A."/>
            <person name="Young D."/>
            <person name="Pisabarro A."/>
            <person name="Eastwood D.C."/>
            <person name="Martin F."/>
            <person name="Cullen D."/>
            <person name="Grigoriev I.V."/>
            <person name="Hibbett D.S."/>
        </authorList>
    </citation>
    <scope>NUCLEOTIDE SEQUENCE [LARGE SCALE GENOMIC DNA]</scope>
    <source>
        <strain evidence="1 2">LYAD-421 SS1</strain>
    </source>
</reference>
<name>R7T0I4_DICSQ</name>
<dbReference type="OMA" id="EERWISF"/>
<gene>
    <name evidence="1" type="ORF">DICSQDRAFT_146998</name>
</gene>
<dbReference type="Proteomes" id="UP000053319">
    <property type="component" value="Unassembled WGS sequence"/>
</dbReference>
<evidence type="ECO:0000313" key="2">
    <source>
        <dbReference type="Proteomes" id="UP000053319"/>
    </source>
</evidence>
<evidence type="ECO:0000313" key="1">
    <source>
        <dbReference type="EMBL" id="EJF61505.1"/>
    </source>
</evidence>
<dbReference type="EMBL" id="JH719409">
    <property type="protein sequence ID" value="EJF61505.1"/>
    <property type="molecule type" value="Genomic_DNA"/>
</dbReference>
<dbReference type="AlphaFoldDB" id="R7T0I4"/>
<proteinExistence type="predicted"/>